<dbReference type="Gene3D" id="3.40.1190.20">
    <property type="match status" value="1"/>
</dbReference>
<evidence type="ECO:0000256" key="2">
    <source>
        <dbReference type="ARBA" id="ARBA00022679"/>
    </source>
</evidence>
<organism evidence="5 6">
    <name type="scientific">Microbacterium horticulturae</name>
    <dbReference type="NCBI Taxonomy" id="3028316"/>
    <lineage>
        <taxon>Bacteria</taxon>
        <taxon>Bacillati</taxon>
        <taxon>Actinomycetota</taxon>
        <taxon>Actinomycetes</taxon>
        <taxon>Micrococcales</taxon>
        <taxon>Microbacteriaceae</taxon>
        <taxon>Microbacterium</taxon>
    </lineage>
</organism>
<name>A0ABY8BZ94_9MICO</name>
<protein>
    <submittedName>
        <fullName evidence="5">Sugar kinase</fullName>
    </submittedName>
</protein>
<dbReference type="InterPro" id="IPR011611">
    <property type="entry name" value="PfkB_dom"/>
</dbReference>
<comment type="similarity">
    <text evidence="1">Belongs to the carbohydrate kinase PfkB family.</text>
</comment>
<dbReference type="CDD" id="cd01166">
    <property type="entry name" value="KdgK"/>
    <property type="match status" value="1"/>
</dbReference>
<dbReference type="PANTHER" id="PTHR43320">
    <property type="entry name" value="SUGAR KINASE"/>
    <property type="match status" value="1"/>
</dbReference>
<evidence type="ECO:0000256" key="3">
    <source>
        <dbReference type="ARBA" id="ARBA00022777"/>
    </source>
</evidence>
<dbReference type="SUPFAM" id="SSF53613">
    <property type="entry name" value="Ribokinase-like"/>
    <property type="match status" value="1"/>
</dbReference>
<dbReference type="Pfam" id="PF00294">
    <property type="entry name" value="PfkB"/>
    <property type="match status" value="1"/>
</dbReference>
<dbReference type="InterPro" id="IPR052700">
    <property type="entry name" value="Carb_kinase_PfkB-like"/>
</dbReference>
<evidence type="ECO:0000256" key="1">
    <source>
        <dbReference type="ARBA" id="ARBA00010688"/>
    </source>
</evidence>
<sequence>MRVVTLGETMALVRTRDVGSLRHATDLVLGIGGAESNVAIGLRRLGVDVSWLGRVGDDSLGERVLREVRAEGVDVRGVVDPHAPTALMVKERPTPTSTWVGYYRVAAAGSHLSRDDIPPGWIEQAQIMHVTGITPLLSPSAHDAVVAAIDRAHAAGVRVSFDINYRSALGAAEHAGPLLRTLAQNADMVFGGGDELELLYPGLDPLEAARELCSGVPREVVWKRGADGACAVRPGEIVEVQGLVVDVVDTVGAGDAFVAGYLSAALEGLDTEARLRRGNICGALACTAAGDWESSPTRRDLDRFGARAADPVAR</sequence>
<evidence type="ECO:0000313" key="5">
    <source>
        <dbReference type="EMBL" id="WEG08792.1"/>
    </source>
</evidence>
<dbReference type="GO" id="GO:0016301">
    <property type="term" value="F:kinase activity"/>
    <property type="evidence" value="ECO:0007669"/>
    <property type="project" value="UniProtKB-KW"/>
</dbReference>
<accession>A0ABY8BZ94</accession>
<dbReference type="EMBL" id="CP119108">
    <property type="protein sequence ID" value="WEG08792.1"/>
    <property type="molecule type" value="Genomic_DNA"/>
</dbReference>
<gene>
    <name evidence="5" type="ORF">PU630_16360</name>
</gene>
<dbReference type="InterPro" id="IPR029056">
    <property type="entry name" value="Ribokinase-like"/>
</dbReference>
<dbReference type="Proteomes" id="UP001214553">
    <property type="component" value="Chromosome"/>
</dbReference>
<keyword evidence="2" id="KW-0808">Transferase</keyword>
<evidence type="ECO:0000259" key="4">
    <source>
        <dbReference type="Pfam" id="PF00294"/>
    </source>
</evidence>
<dbReference type="InterPro" id="IPR002173">
    <property type="entry name" value="Carboh/pur_kinase_PfkB_CS"/>
</dbReference>
<keyword evidence="6" id="KW-1185">Reference proteome</keyword>
<reference evidence="5 6" key="1">
    <citation type="submission" date="2023-03" db="EMBL/GenBank/DDBJ databases">
        <title>Genome sequence of Microbacterium sp. KACC 23027.</title>
        <authorList>
            <person name="Kim S."/>
            <person name="Heo J."/>
            <person name="Kwon S.-W."/>
        </authorList>
    </citation>
    <scope>NUCLEOTIDE SEQUENCE [LARGE SCALE GENOMIC DNA]</scope>
    <source>
        <strain evidence="5 6">KACC 23027</strain>
    </source>
</reference>
<dbReference type="RefSeq" id="WP_275278119.1">
    <property type="nucleotide sequence ID" value="NZ_CP119108.1"/>
</dbReference>
<dbReference type="PROSITE" id="PS00584">
    <property type="entry name" value="PFKB_KINASES_2"/>
    <property type="match status" value="1"/>
</dbReference>
<evidence type="ECO:0000313" key="6">
    <source>
        <dbReference type="Proteomes" id="UP001214553"/>
    </source>
</evidence>
<dbReference type="PANTHER" id="PTHR43320:SF2">
    <property type="entry name" value="2-DEHYDRO-3-DEOXYGLUCONOKINASE_2-DEHYDRO-3-DEOXYGALACTONOKINASE"/>
    <property type="match status" value="1"/>
</dbReference>
<keyword evidence="3 5" id="KW-0418">Kinase</keyword>
<proteinExistence type="inferred from homology"/>
<feature type="domain" description="Carbohydrate kinase PfkB" evidence="4">
    <location>
        <begin position="3"/>
        <end position="297"/>
    </location>
</feature>